<evidence type="ECO:0000313" key="2">
    <source>
        <dbReference type="EMBL" id="GIP52506.1"/>
    </source>
</evidence>
<dbReference type="PANTHER" id="PTHR33990">
    <property type="entry name" value="PROTEIN YJDN-RELATED"/>
    <property type="match status" value="1"/>
</dbReference>
<organism evidence="2 3">
    <name type="scientific">Paenibacillus vini</name>
    <dbReference type="NCBI Taxonomy" id="1476024"/>
    <lineage>
        <taxon>Bacteria</taxon>
        <taxon>Bacillati</taxon>
        <taxon>Bacillota</taxon>
        <taxon>Bacilli</taxon>
        <taxon>Bacillales</taxon>
        <taxon>Paenibacillaceae</taxon>
        <taxon>Paenibacillus</taxon>
    </lineage>
</organism>
<evidence type="ECO:0000313" key="3">
    <source>
        <dbReference type="Proteomes" id="UP000679992"/>
    </source>
</evidence>
<dbReference type="Pfam" id="PF06983">
    <property type="entry name" value="3-dmu-9_3-mt"/>
    <property type="match status" value="1"/>
</dbReference>
<dbReference type="SUPFAM" id="SSF54593">
    <property type="entry name" value="Glyoxalase/Bleomycin resistance protein/Dihydroxybiphenyl dioxygenase"/>
    <property type="match status" value="1"/>
</dbReference>
<reference evidence="2 3" key="1">
    <citation type="submission" date="2021-03" db="EMBL/GenBank/DDBJ databases">
        <title>Antimicrobial resistance genes in bacteria isolated from Japanese honey, and their potential for conferring macrolide and lincosamide resistance in the American foulbrood pathogen Paenibacillus larvae.</title>
        <authorList>
            <person name="Okamoto M."/>
            <person name="Kumagai M."/>
            <person name="Kanamori H."/>
            <person name="Takamatsu D."/>
        </authorList>
    </citation>
    <scope>NUCLEOTIDE SEQUENCE [LARGE SCALE GENOMIC DNA]</scope>
    <source>
        <strain evidence="2 3">J42TS3</strain>
    </source>
</reference>
<gene>
    <name evidence="2" type="ORF">J42TS3_15410</name>
</gene>
<dbReference type="InterPro" id="IPR028973">
    <property type="entry name" value="PhnB-like"/>
</dbReference>
<feature type="domain" description="PhnB-like" evidence="1">
    <location>
        <begin position="4"/>
        <end position="135"/>
    </location>
</feature>
<sequence>MAMQLTPYLTMDGNAKEAIAFYKEALEAEIVYMQTFGEMPENPEFPLPPEMKDRVSYASLKVGESEFMFSDAFPGQKQQMGGMLSICLTTDDAEKTERIFNALCKGGIIEMPLQKTFFSPAYGMVTDKFGVLFQVFTKALQ</sequence>
<comment type="caution">
    <text evidence="2">The sequence shown here is derived from an EMBL/GenBank/DDBJ whole genome shotgun (WGS) entry which is preliminary data.</text>
</comment>
<name>A0ABQ4M943_9BACL</name>
<accession>A0ABQ4M943</accession>
<protein>
    <submittedName>
        <fullName evidence="2">VOC family protein</fullName>
    </submittedName>
</protein>
<dbReference type="RefSeq" id="WP_213654277.1">
    <property type="nucleotide sequence ID" value="NZ_BOSL01000003.1"/>
</dbReference>
<dbReference type="Gene3D" id="3.10.180.10">
    <property type="entry name" value="2,3-Dihydroxybiphenyl 1,2-Dioxygenase, domain 1"/>
    <property type="match status" value="1"/>
</dbReference>
<dbReference type="EMBL" id="BOSL01000003">
    <property type="protein sequence ID" value="GIP52506.1"/>
    <property type="molecule type" value="Genomic_DNA"/>
</dbReference>
<dbReference type="Proteomes" id="UP000679992">
    <property type="component" value="Unassembled WGS sequence"/>
</dbReference>
<dbReference type="InterPro" id="IPR029068">
    <property type="entry name" value="Glyas_Bleomycin-R_OHBP_Dase"/>
</dbReference>
<keyword evidence="3" id="KW-1185">Reference proteome</keyword>
<proteinExistence type="predicted"/>
<evidence type="ECO:0000259" key="1">
    <source>
        <dbReference type="Pfam" id="PF06983"/>
    </source>
</evidence>
<dbReference type="PANTHER" id="PTHR33990:SF1">
    <property type="entry name" value="PROTEIN YJDN"/>
    <property type="match status" value="1"/>
</dbReference>
<dbReference type="CDD" id="cd06588">
    <property type="entry name" value="PhnB_like"/>
    <property type="match status" value="1"/>
</dbReference>